<dbReference type="InterPro" id="IPR028923">
    <property type="entry name" value="SAICAR_synt/ADE2_N"/>
</dbReference>
<dbReference type="GO" id="GO:0004639">
    <property type="term" value="F:phosphoribosylaminoimidazolesuccinocarboxamide synthase activity"/>
    <property type="evidence" value="ECO:0007669"/>
    <property type="project" value="UniProtKB-EC"/>
</dbReference>
<evidence type="ECO:0000313" key="10">
    <source>
        <dbReference type="EMBL" id="WOJ93936.1"/>
    </source>
</evidence>
<feature type="domain" description="SAICAR synthetase/ADE2 N-terminal" evidence="9">
    <location>
        <begin position="52"/>
        <end position="295"/>
    </location>
</feature>
<dbReference type="HAMAP" id="MF_00137">
    <property type="entry name" value="SAICAR_synth"/>
    <property type="match status" value="1"/>
</dbReference>
<evidence type="ECO:0000313" key="11">
    <source>
        <dbReference type="Proteomes" id="UP001626537"/>
    </source>
</evidence>
<evidence type="ECO:0000256" key="3">
    <source>
        <dbReference type="ARBA" id="ARBA00022598"/>
    </source>
</evidence>
<dbReference type="Gene3D" id="3.30.200.20">
    <property type="entry name" value="Phosphorylase Kinase, domain 1"/>
    <property type="match status" value="1"/>
</dbReference>
<accession>A0ABZ0I4I7</accession>
<dbReference type="Gene3D" id="3.30.470.20">
    <property type="entry name" value="ATP-grasp fold, B domain"/>
    <property type="match status" value="1"/>
</dbReference>
<keyword evidence="5 8" id="KW-0658">Purine biosynthesis</keyword>
<dbReference type="NCBIfam" id="TIGR02735">
    <property type="entry name" value="purC_vibrio"/>
    <property type="match status" value="1"/>
</dbReference>
<keyword evidence="6 8" id="KW-0067">ATP-binding</keyword>
<comment type="catalytic activity">
    <reaction evidence="7 8">
        <text>5-amino-1-(5-phospho-D-ribosyl)imidazole-4-carboxylate + L-aspartate + ATP = (2S)-2-[5-amino-1-(5-phospho-beta-D-ribosyl)imidazole-4-carboxamido]succinate + ADP + phosphate + 2 H(+)</text>
        <dbReference type="Rhea" id="RHEA:22628"/>
        <dbReference type="ChEBI" id="CHEBI:15378"/>
        <dbReference type="ChEBI" id="CHEBI:29991"/>
        <dbReference type="ChEBI" id="CHEBI:30616"/>
        <dbReference type="ChEBI" id="CHEBI:43474"/>
        <dbReference type="ChEBI" id="CHEBI:58443"/>
        <dbReference type="ChEBI" id="CHEBI:77657"/>
        <dbReference type="ChEBI" id="CHEBI:456216"/>
        <dbReference type="EC" id="6.3.2.6"/>
    </reaction>
</comment>
<dbReference type="PROSITE" id="PS01058">
    <property type="entry name" value="SAICAR_SYNTHETASE_2"/>
    <property type="match status" value="1"/>
</dbReference>
<name>A0ABZ0I4I7_9GAMM</name>
<dbReference type="PANTHER" id="PTHR43700:SF1">
    <property type="entry name" value="PHOSPHORIBOSYLAMINOIMIDAZOLE-SUCCINOCARBOXAMIDE SYNTHASE"/>
    <property type="match status" value="1"/>
</dbReference>
<protein>
    <recommendedName>
        <fullName evidence="8">Phosphoribosylaminoimidazole-succinocarboxamide synthase</fullName>
        <ecNumber evidence="8">6.3.2.6</ecNumber>
    </recommendedName>
    <alternativeName>
        <fullName evidence="8">SAICAR synthetase</fullName>
    </alternativeName>
</protein>
<evidence type="ECO:0000256" key="4">
    <source>
        <dbReference type="ARBA" id="ARBA00022741"/>
    </source>
</evidence>
<dbReference type="EC" id="6.3.2.6" evidence="8"/>
<dbReference type="EMBL" id="CP136864">
    <property type="protein sequence ID" value="WOJ93936.1"/>
    <property type="molecule type" value="Genomic_DNA"/>
</dbReference>
<evidence type="ECO:0000256" key="7">
    <source>
        <dbReference type="ARBA" id="ARBA00048475"/>
    </source>
</evidence>
<dbReference type="CDD" id="cd01414">
    <property type="entry name" value="SAICAR_synt_Sc"/>
    <property type="match status" value="1"/>
</dbReference>
<dbReference type="SUPFAM" id="SSF56104">
    <property type="entry name" value="SAICAR synthase-like"/>
    <property type="match status" value="1"/>
</dbReference>
<keyword evidence="4 8" id="KW-0547">Nucleotide-binding</keyword>
<organism evidence="10 11">
    <name type="scientific">Congregibacter variabilis</name>
    <dbReference type="NCBI Taxonomy" id="3081200"/>
    <lineage>
        <taxon>Bacteria</taxon>
        <taxon>Pseudomonadati</taxon>
        <taxon>Pseudomonadota</taxon>
        <taxon>Gammaproteobacteria</taxon>
        <taxon>Cellvibrionales</taxon>
        <taxon>Halieaceae</taxon>
        <taxon>Congregibacter</taxon>
    </lineage>
</organism>
<keyword evidence="3 8" id="KW-0436">Ligase</keyword>
<evidence type="ECO:0000256" key="5">
    <source>
        <dbReference type="ARBA" id="ARBA00022755"/>
    </source>
</evidence>
<evidence type="ECO:0000256" key="2">
    <source>
        <dbReference type="ARBA" id="ARBA00010190"/>
    </source>
</evidence>
<dbReference type="Pfam" id="PF01259">
    <property type="entry name" value="SAICAR_synt"/>
    <property type="match status" value="1"/>
</dbReference>
<evidence type="ECO:0000256" key="8">
    <source>
        <dbReference type="HAMAP-Rule" id="MF_00137"/>
    </source>
</evidence>
<gene>
    <name evidence="8 10" type="primary">purC</name>
    <name evidence="10" type="ORF">R0135_01900</name>
</gene>
<evidence type="ECO:0000256" key="1">
    <source>
        <dbReference type="ARBA" id="ARBA00004672"/>
    </source>
</evidence>
<dbReference type="InterPro" id="IPR014106">
    <property type="entry name" value="SAICAR_synthase_Vibrio-typ"/>
</dbReference>
<dbReference type="Proteomes" id="UP001626537">
    <property type="component" value="Chromosome"/>
</dbReference>
<evidence type="ECO:0000256" key="6">
    <source>
        <dbReference type="ARBA" id="ARBA00022840"/>
    </source>
</evidence>
<comment type="similarity">
    <text evidence="2 8">Belongs to the SAICAR synthetase family.</text>
</comment>
<proteinExistence type="inferred from homology"/>
<comment type="pathway">
    <text evidence="1 8">Purine metabolism; IMP biosynthesis via de novo pathway; 5-amino-1-(5-phospho-D-ribosyl)imidazole-4-carboxamide from 5-amino-1-(5-phospho-D-ribosyl)imidazole-4-carboxylate: step 1/2.</text>
</comment>
<reference evidence="10 11" key="1">
    <citation type="submission" date="2023-10" db="EMBL/GenBank/DDBJ databases">
        <title>Two novel species belonging to the OM43/NOR5 clade.</title>
        <authorList>
            <person name="Park M."/>
        </authorList>
    </citation>
    <scope>NUCLEOTIDE SEQUENCE [LARGE SCALE GENOMIC DNA]</scope>
    <source>
        <strain evidence="10 11">IMCC43200</strain>
    </source>
</reference>
<sequence>MSEQSVLTVSDDLPLAVARPVHSGKVRSVYFLRPEDSRRLIQERGYPVALHSDLAVMVISDRLSAFDCLWRSDSFTGVQGKGAALNAIAAHWFECFESAQLAPHHLLEMPHPMVWIVRQAKPLMIEAIARRYITGSLWRAYQRGERSIGGVELADGLAQFQRFPELLFTPSTKGIVRGLANVPQTDDAPVSAVALRKHFSAFGLQSEAQLDACVTALRAGFECIEQALARHGELLVDTKFEFGIAPALHGGDELIYMDEVGTPDSSRIWRKDDWERGQPREHSKEQFREALLSWVEDQDMLLDPTRMSERSHYAKHNPVPDEFFEDLSRTYAAQAEGILGSPLPTIERPREQILDLLTDSFGLVL</sequence>
<evidence type="ECO:0000259" key="9">
    <source>
        <dbReference type="Pfam" id="PF01259"/>
    </source>
</evidence>
<dbReference type="InterPro" id="IPR018236">
    <property type="entry name" value="SAICAR_synthetase_CS"/>
</dbReference>
<dbReference type="PANTHER" id="PTHR43700">
    <property type="entry name" value="PHOSPHORIBOSYLAMINOIMIDAZOLE-SUCCINOCARBOXAMIDE SYNTHASE"/>
    <property type="match status" value="1"/>
</dbReference>
<dbReference type="RefSeq" id="WP_407348575.1">
    <property type="nucleotide sequence ID" value="NZ_CP136864.1"/>
</dbReference>
<keyword evidence="11" id="KW-1185">Reference proteome</keyword>